<reference evidence="2 3" key="1">
    <citation type="journal article" date="2015" name="Int. J. Syst. Evol. Microbiol.">
        <title>Gemmobacter intermedius sp. nov., isolated from a white stork (Ciconia ciconia).</title>
        <authorList>
            <person name="Kampfer P."/>
            <person name="Jerzak L."/>
            <person name="Wilharm G."/>
            <person name="Golke J."/>
            <person name="Busse H.J."/>
            <person name="Glaeser S.P."/>
        </authorList>
    </citation>
    <scope>NUCLEOTIDE SEQUENCE [LARGE SCALE GENOMIC DNA]</scope>
    <source>
        <strain evidence="2 3">119/4</strain>
    </source>
</reference>
<proteinExistence type="predicted"/>
<sequence>MTVKSFLFAGLALPLMIPATAFAQDAAPACLAGREAVWLGGNGVAELSGEALQSAVNTSSGGSLLAAFRVTGEERQLRIELGNHTQGDPHLTLYTASGTMIAEMDDYDGTLASRIEQGLAPGDYCALARDVSNGPLSATLRVSEISDTAMVTAQGRSGLAACTAGTEAVTLDDAALAKALSEFSSLSESFNAAEGPKYLRFNLPGNASLRLTATSSQADPVIALYNAAGEQVAENDDADGTNSRLDMLGNLAAGTYCLGATALGGGSGEIRLSVGGVDPAEVLRDAYRQGQMPPPSSAGYPVEPLDITSAEPQVKLLGGSALWFSFDIDERQVVVLNAYAAATGMDTRMALFDISGRQITENDDANGSTDPQIGPVLLEPGSYRLALVQLGSDSTTGQMRAASISAQRYLRAK</sequence>
<evidence type="ECO:0008006" key="4">
    <source>
        <dbReference type="Google" id="ProtNLM"/>
    </source>
</evidence>
<feature type="chain" id="PRO_5018970658" description="ABC transporter substrate-binding protein" evidence="1">
    <location>
        <begin position="24"/>
        <end position="413"/>
    </location>
</feature>
<dbReference type="OrthoDB" id="7848279at2"/>
<comment type="caution">
    <text evidence="2">The sequence shown here is derived from an EMBL/GenBank/DDBJ whole genome shotgun (WGS) entry which is preliminary data.</text>
</comment>
<dbReference type="AlphaFoldDB" id="A0A451GGX8"/>
<evidence type="ECO:0000313" key="3">
    <source>
        <dbReference type="Proteomes" id="UP000287168"/>
    </source>
</evidence>
<dbReference type="EMBL" id="SBLC01000053">
    <property type="protein sequence ID" value="RWY36647.1"/>
    <property type="molecule type" value="Genomic_DNA"/>
</dbReference>
<accession>A0A451GGX8</accession>
<feature type="signal peptide" evidence="1">
    <location>
        <begin position="1"/>
        <end position="23"/>
    </location>
</feature>
<gene>
    <name evidence="2" type="ORF">EP867_17665</name>
</gene>
<evidence type="ECO:0000313" key="2">
    <source>
        <dbReference type="EMBL" id="RWY36647.1"/>
    </source>
</evidence>
<keyword evidence="3" id="KW-1185">Reference proteome</keyword>
<dbReference type="RefSeq" id="WP_128490785.1">
    <property type="nucleotide sequence ID" value="NZ_JBHLXB010000062.1"/>
</dbReference>
<dbReference type="Proteomes" id="UP000287168">
    <property type="component" value="Unassembled WGS sequence"/>
</dbReference>
<keyword evidence="1" id="KW-0732">Signal</keyword>
<evidence type="ECO:0000256" key="1">
    <source>
        <dbReference type="SAM" id="SignalP"/>
    </source>
</evidence>
<organism evidence="2 3">
    <name type="scientific">Falsigemmobacter intermedius</name>
    <dbReference type="NCBI Taxonomy" id="1553448"/>
    <lineage>
        <taxon>Bacteria</taxon>
        <taxon>Pseudomonadati</taxon>
        <taxon>Pseudomonadota</taxon>
        <taxon>Alphaproteobacteria</taxon>
        <taxon>Rhodobacterales</taxon>
        <taxon>Paracoccaceae</taxon>
        <taxon>Falsigemmobacter</taxon>
    </lineage>
</organism>
<protein>
    <recommendedName>
        <fullName evidence="4">ABC transporter substrate-binding protein</fullName>
    </recommendedName>
</protein>
<name>A0A451GGX8_9RHOB</name>
<dbReference type="Gene3D" id="2.60.120.380">
    <property type="match status" value="2"/>
</dbReference>